<name>A0ABW1UN30_9LACO</name>
<evidence type="ECO:0000256" key="2">
    <source>
        <dbReference type="ARBA" id="ARBA00032904"/>
    </source>
</evidence>
<protein>
    <recommendedName>
        <fullName evidence="1">Acylphosphatase</fullName>
    </recommendedName>
    <alternativeName>
        <fullName evidence="2">Acylphosphate phosphohydrolase</fullName>
    </alternativeName>
</protein>
<dbReference type="GO" id="GO:0003998">
    <property type="term" value="F:acylphosphatase activity"/>
    <property type="evidence" value="ECO:0007669"/>
    <property type="project" value="UniProtKB-EC"/>
</dbReference>
<dbReference type="PROSITE" id="PS51160">
    <property type="entry name" value="ACYLPHOSPHATASE_3"/>
    <property type="match status" value="1"/>
</dbReference>
<reference evidence="7" key="1">
    <citation type="journal article" date="2019" name="Int. J. Syst. Evol. Microbiol.">
        <title>The Global Catalogue of Microorganisms (GCM) 10K type strain sequencing project: providing services to taxonomists for standard genome sequencing and annotation.</title>
        <authorList>
            <consortium name="The Broad Institute Genomics Platform"/>
            <consortium name="The Broad Institute Genome Sequencing Center for Infectious Disease"/>
            <person name="Wu L."/>
            <person name="Ma J."/>
        </authorList>
    </citation>
    <scope>NUCLEOTIDE SEQUENCE [LARGE SCALE GENOMIC DNA]</scope>
    <source>
        <strain evidence="7">CCM 8897</strain>
    </source>
</reference>
<comment type="caution">
    <text evidence="6">The sequence shown here is derived from an EMBL/GenBank/DDBJ whole genome shotgun (WGS) entry which is preliminary data.</text>
</comment>
<keyword evidence="7" id="KW-1185">Reference proteome</keyword>
<dbReference type="InterPro" id="IPR001792">
    <property type="entry name" value="Acylphosphatase-like_dom"/>
</dbReference>
<evidence type="ECO:0000259" key="5">
    <source>
        <dbReference type="PROSITE" id="PS51160"/>
    </source>
</evidence>
<comment type="similarity">
    <text evidence="4">Belongs to the acylphosphatase family.</text>
</comment>
<gene>
    <name evidence="6" type="ORF">ACFQHW_07175</name>
</gene>
<dbReference type="Gene3D" id="3.30.70.100">
    <property type="match status" value="1"/>
</dbReference>
<accession>A0ABW1UN30</accession>
<evidence type="ECO:0000256" key="1">
    <source>
        <dbReference type="ARBA" id="ARBA00015991"/>
    </source>
</evidence>
<dbReference type="RefSeq" id="WP_125597510.1">
    <property type="nucleotide sequence ID" value="NZ_JBHSSM010000017.1"/>
</dbReference>
<comment type="caution">
    <text evidence="3">Lacks conserved residue(s) required for the propagation of feature annotation.</text>
</comment>
<proteinExistence type="inferred from homology"/>
<dbReference type="SUPFAM" id="SSF54975">
    <property type="entry name" value="Acylphosphatase/BLUF domain-like"/>
    <property type="match status" value="1"/>
</dbReference>
<evidence type="ECO:0000256" key="3">
    <source>
        <dbReference type="PROSITE-ProRule" id="PRU00520"/>
    </source>
</evidence>
<organism evidence="6 7">
    <name type="scientific">Lapidilactobacillus achengensis</name>
    <dbReference type="NCBI Taxonomy" id="2486000"/>
    <lineage>
        <taxon>Bacteria</taxon>
        <taxon>Bacillati</taxon>
        <taxon>Bacillota</taxon>
        <taxon>Bacilli</taxon>
        <taxon>Lactobacillales</taxon>
        <taxon>Lactobacillaceae</taxon>
        <taxon>Lapidilactobacillus</taxon>
    </lineage>
</organism>
<sequence length="87" mass="9763">MRKRILLYGDTSFGGAKYFAQQIATLNGVRGFAKKDSQKITVEAQANQDKLLKFVEQVSKGNQFFKVTKVEVADIEDVDGEKTFSIK</sequence>
<dbReference type="InterPro" id="IPR036046">
    <property type="entry name" value="Acylphosphatase-like_dom_sf"/>
</dbReference>
<evidence type="ECO:0000313" key="7">
    <source>
        <dbReference type="Proteomes" id="UP001596310"/>
    </source>
</evidence>
<keyword evidence="6" id="KW-0378">Hydrolase</keyword>
<dbReference type="EMBL" id="JBHSSM010000017">
    <property type="protein sequence ID" value="MFC6315339.1"/>
    <property type="molecule type" value="Genomic_DNA"/>
</dbReference>
<evidence type="ECO:0000313" key="6">
    <source>
        <dbReference type="EMBL" id="MFC6315339.1"/>
    </source>
</evidence>
<evidence type="ECO:0000256" key="4">
    <source>
        <dbReference type="RuleBase" id="RU004168"/>
    </source>
</evidence>
<feature type="domain" description="Acylphosphatase-like" evidence="5">
    <location>
        <begin position="2"/>
        <end position="87"/>
    </location>
</feature>
<dbReference type="Proteomes" id="UP001596310">
    <property type="component" value="Unassembled WGS sequence"/>
</dbReference>
<dbReference type="Pfam" id="PF00708">
    <property type="entry name" value="Acylphosphatase"/>
    <property type="match status" value="1"/>
</dbReference>